<evidence type="ECO:0000313" key="7">
    <source>
        <dbReference type="EMBL" id="KAG2313389.1"/>
    </source>
</evidence>
<dbReference type="InterPro" id="IPR050820">
    <property type="entry name" value="MFS_Sugar_Transporter"/>
</dbReference>
<keyword evidence="3" id="KW-0813">Transport</keyword>
<dbReference type="AlphaFoldDB" id="A0A8X8AUB9"/>
<dbReference type="InterPro" id="IPR005828">
    <property type="entry name" value="MFS_sugar_transport-like"/>
</dbReference>
<dbReference type="EMBL" id="JAAMPC010000005">
    <property type="protein sequence ID" value="KAG2313389.1"/>
    <property type="molecule type" value="Genomic_DNA"/>
</dbReference>
<keyword evidence="8" id="KW-1185">Reference proteome</keyword>
<evidence type="ECO:0000313" key="8">
    <source>
        <dbReference type="Proteomes" id="UP000886595"/>
    </source>
</evidence>
<dbReference type="OrthoDB" id="1933416at2759"/>
<evidence type="ECO:0000256" key="1">
    <source>
        <dbReference type="ARBA" id="ARBA00004370"/>
    </source>
</evidence>
<keyword evidence="4" id="KW-0812">Transmembrane</keyword>
<comment type="caution">
    <text evidence="7">The sequence shown here is derived from an EMBL/GenBank/DDBJ whole genome shotgun (WGS) entry which is preliminary data.</text>
</comment>
<comment type="subcellular location">
    <subcellularLocation>
        <location evidence="1">Membrane</location>
    </subcellularLocation>
</comment>
<keyword evidence="6" id="KW-0472">Membrane</keyword>
<evidence type="ECO:0000256" key="2">
    <source>
        <dbReference type="ARBA" id="ARBA00010992"/>
    </source>
</evidence>
<dbReference type="InterPro" id="IPR036259">
    <property type="entry name" value="MFS_trans_sf"/>
</dbReference>
<organism evidence="7 8">
    <name type="scientific">Brassica carinata</name>
    <name type="common">Ethiopian mustard</name>
    <name type="synonym">Abyssinian cabbage</name>
    <dbReference type="NCBI Taxonomy" id="52824"/>
    <lineage>
        <taxon>Eukaryota</taxon>
        <taxon>Viridiplantae</taxon>
        <taxon>Streptophyta</taxon>
        <taxon>Embryophyta</taxon>
        <taxon>Tracheophyta</taxon>
        <taxon>Spermatophyta</taxon>
        <taxon>Magnoliopsida</taxon>
        <taxon>eudicotyledons</taxon>
        <taxon>Gunneridae</taxon>
        <taxon>Pentapetalae</taxon>
        <taxon>rosids</taxon>
        <taxon>malvids</taxon>
        <taxon>Brassicales</taxon>
        <taxon>Brassicaceae</taxon>
        <taxon>Brassiceae</taxon>
        <taxon>Brassica</taxon>
    </lineage>
</organism>
<proteinExistence type="inferred from homology"/>
<evidence type="ECO:0000256" key="5">
    <source>
        <dbReference type="ARBA" id="ARBA00022989"/>
    </source>
</evidence>
<dbReference type="PANTHER" id="PTHR48023:SF4">
    <property type="entry name" value="D-XYLOSE-PROTON SYMPORTER-LIKE 2"/>
    <property type="match status" value="1"/>
</dbReference>
<dbReference type="GO" id="GO:0022857">
    <property type="term" value="F:transmembrane transporter activity"/>
    <property type="evidence" value="ECO:0007669"/>
    <property type="project" value="InterPro"/>
</dbReference>
<dbReference type="PANTHER" id="PTHR48023">
    <property type="entry name" value="D-XYLOSE-PROTON SYMPORTER-LIKE 2"/>
    <property type="match status" value="1"/>
</dbReference>
<dbReference type="Pfam" id="PF00083">
    <property type="entry name" value="Sugar_tr"/>
    <property type="match status" value="1"/>
</dbReference>
<dbReference type="Proteomes" id="UP000886595">
    <property type="component" value="Unassembled WGS sequence"/>
</dbReference>
<dbReference type="GO" id="GO:1904659">
    <property type="term" value="P:D-glucose transmembrane transport"/>
    <property type="evidence" value="ECO:0007669"/>
    <property type="project" value="TreeGrafter"/>
</dbReference>
<evidence type="ECO:0000256" key="6">
    <source>
        <dbReference type="ARBA" id="ARBA00023136"/>
    </source>
</evidence>
<comment type="similarity">
    <text evidence="2">Belongs to the major facilitator superfamily. Sugar transporter (TC 2.A.1.1) family.</text>
</comment>
<keyword evidence="5" id="KW-1133">Transmembrane helix</keyword>
<dbReference type="GO" id="GO:0016020">
    <property type="term" value="C:membrane"/>
    <property type="evidence" value="ECO:0007669"/>
    <property type="project" value="UniProtKB-SubCell"/>
</dbReference>
<accession>A0A8X8AUB9</accession>
<evidence type="ECO:0000256" key="4">
    <source>
        <dbReference type="ARBA" id="ARBA00022692"/>
    </source>
</evidence>
<gene>
    <name evidence="7" type="ORF">Bca52824_024946</name>
</gene>
<evidence type="ECO:0000256" key="3">
    <source>
        <dbReference type="ARBA" id="ARBA00022448"/>
    </source>
</evidence>
<sequence length="155" mass="16722">MCDPFGFVSVHGGMVYHSQRYTGKWSQFTGCWRLVEGPLIPTDKKYQGKGNVENQKEAAIKSLCGLRGPAEQVNEILAELSFVGEDKEATFSELFQGKCKKALIIGGGLVLFQQITGQPSVLYYAPSILQTAGFSAAGDATRVSILLGLLKDSGD</sequence>
<reference evidence="7 8" key="1">
    <citation type="submission" date="2020-02" db="EMBL/GenBank/DDBJ databases">
        <authorList>
            <person name="Ma Q."/>
            <person name="Huang Y."/>
            <person name="Song X."/>
            <person name="Pei D."/>
        </authorList>
    </citation>
    <scope>NUCLEOTIDE SEQUENCE [LARGE SCALE GENOMIC DNA]</scope>
    <source>
        <strain evidence="7">Sxm20200214</strain>
        <tissue evidence="7">Leaf</tissue>
    </source>
</reference>
<protein>
    <submittedName>
        <fullName evidence="7">Uncharacterized protein</fullName>
    </submittedName>
</protein>
<dbReference type="Gene3D" id="1.20.1250.20">
    <property type="entry name" value="MFS general substrate transporter like domains"/>
    <property type="match status" value="1"/>
</dbReference>
<name>A0A8X8AUB9_BRACI</name>